<feature type="compositionally biased region" description="Polar residues" evidence="4">
    <location>
        <begin position="82"/>
        <end position="110"/>
    </location>
</feature>
<evidence type="ECO:0000256" key="3">
    <source>
        <dbReference type="ARBA" id="ARBA00022801"/>
    </source>
</evidence>
<comment type="similarity">
    <text evidence="1">Belongs to the peptidase C48 family.</text>
</comment>
<dbReference type="InterPro" id="IPR038765">
    <property type="entry name" value="Papain-like_cys_pep_sf"/>
</dbReference>
<dbReference type="GO" id="GO:0008234">
    <property type="term" value="F:cysteine-type peptidase activity"/>
    <property type="evidence" value="ECO:0007669"/>
    <property type="project" value="InterPro"/>
</dbReference>
<dbReference type="Proteomes" id="UP000824120">
    <property type="component" value="Chromosome 2"/>
</dbReference>
<dbReference type="Gene3D" id="3.40.395.10">
    <property type="entry name" value="Adenoviral Proteinase, Chain A"/>
    <property type="match status" value="1"/>
</dbReference>
<protein>
    <recommendedName>
        <fullName evidence="5">Ubiquitin-like protease family profile domain-containing protein</fullName>
    </recommendedName>
</protein>
<evidence type="ECO:0000313" key="6">
    <source>
        <dbReference type="EMBL" id="KAG5625099.1"/>
    </source>
</evidence>
<gene>
    <name evidence="6" type="ORF">H5410_010317</name>
</gene>
<dbReference type="EMBL" id="JACXVP010000002">
    <property type="protein sequence ID" value="KAG5625099.1"/>
    <property type="molecule type" value="Genomic_DNA"/>
</dbReference>
<dbReference type="GO" id="GO:0006508">
    <property type="term" value="P:proteolysis"/>
    <property type="evidence" value="ECO:0007669"/>
    <property type="project" value="UniProtKB-KW"/>
</dbReference>
<dbReference type="SUPFAM" id="SSF54001">
    <property type="entry name" value="Cysteine proteinases"/>
    <property type="match status" value="1"/>
</dbReference>
<evidence type="ECO:0000256" key="4">
    <source>
        <dbReference type="SAM" id="MobiDB-lite"/>
    </source>
</evidence>
<dbReference type="InterPro" id="IPR003653">
    <property type="entry name" value="Peptidase_C48_C"/>
</dbReference>
<feature type="region of interest" description="Disordered" evidence="4">
    <location>
        <begin position="82"/>
        <end position="163"/>
    </location>
</feature>
<keyword evidence="7" id="KW-1185">Reference proteome</keyword>
<keyword evidence="3" id="KW-0378">Hydrolase</keyword>
<organism evidence="6 7">
    <name type="scientific">Solanum commersonii</name>
    <name type="common">Commerson's wild potato</name>
    <name type="synonym">Commerson's nightshade</name>
    <dbReference type="NCBI Taxonomy" id="4109"/>
    <lineage>
        <taxon>Eukaryota</taxon>
        <taxon>Viridiplantae</taxon>
        <taxon>Streptophyta</taxon>
        <taxon>Embryophyta</taxon>
        <taxon>Tracheophyta</taxon>
        <taxon>Spermatophyta</taxon>
        <taxon>Magnoliopsida</taxon>
        <taxon>eudicotyledons</taxon>
        <taxon>Gunneridae</taxon>
        <taxon>Pentapetalae</taxon>
        <taxon>asterids</taxon>
        <taxon>lamiids</taxon>
        <taxon>Solanales</taxon>
        <taxon>Solanaceae</taxon>
        <taxon>Solanoideae</taxon>
        <taxon>Solaneae</taxon>
        <taxon>Solanum</taxon>
    </lineage>
</organism>
<dbReference type="OrthoDB" id="1939479at2759"/>
<evidence type="ECO:0000259" key="5">
    <source>
        <dbReference type="PROSITE" id="PS50600"/>
    </source>
</evidence>
<comment type="caution">
    <text evidence="6">The sequence shown here is derived from an EMBL/GenBank/DDBJ whole genome shotgun (WGS) entry which is preliminary data.</text>
</comment>
<feature type="compositionally biased region" description="Basic and acidic residues" evidence="4">
    <location>
        <begin position="134"/>
        <end position="148"/>
    </location>
</feature>
<dbReference type="Pfam" id="PF02902">
    <property type="entry name" value="Peptidase_C48"/>
    <property type="match status" value="1"/>
</dbReference>
<proteinExistence type="inferred from homology"/>
<accession>A0A9J6ALD6</accession>
<dbReference type="PANTHER" id="PTHR48302">
    <property type="entry name" value="ULP1 PROTEASE FAMILY, C-TERMINAL CATALYTIC DOMAIN CONTAINING PROTEIN"/>
    <property type="match status" value="1"/>
</dbReference>
<evidence type="ECO:0000256" key="1">
    <source>
        <dbReference type="ARBA" id="ARBA00005234"/>
    </source>
</evidence>
<sequence>MPYALNVWTYECASSLNPEIVVKVANGIPRICNWIFVAVNPKYEKFMSSIFSENVCSNIIPTQDEVEALDLLDIQDAHTLEPSTTAVRPNKVQTRASTSGFEDFSISSPSHLLRKSPRVSGTSSPPPPKRRKKIDTPKTKVSKPELSEQLRPPLNHSFSMSDEAPTPPINVSFAHVSSQVQKDKFVDSKFEYLVNLIKVNHSEMMNSRNKEDYKQPKDLGSKSTSCIVEVFGKEGKDGSQTSTCKFDQQPTSSIQMDFAINDQDIGVSDFDIEDQDDVTTQIPQQFHEGTMNEDDSYTDSIASGTISSEIRAVKHTLIADLGRLFIPAIPVSAANPQELTNNQKIVVRSDTNTPLTRIRMPSKICKSLYLTSFGSSEKGKEVMEDVIRSKFSFEGYEIINRSPSYLIDEFIEKPTEDKYRAKAFSLGFEMMDYVVAYPSNKNWFYAMSQPKNCWTDRHIDVVFYYLRKKSKLRSMSEYRYTRVNCLFSLHINNTYERYYNNVADDDISTQEHIHRATTVSIHERLITNIMKGFSIPAALLWHLVDDVYISVNFDGQFHWVLVVVELNMRLIRVYDSSIGTRKQVHYEKIKKLSRMLPSYLLDSGFFENTKRTIWPELDTYKDKQTCTLLESHIPFNIEHVQGIMQQEDDSMDCGSYVATFAEFLSDQLVIPPDIDGHLANYLRDRYTTLLRRYGRDKFKGG</sequence>
<dbReference type="AlphaFoldDB" id="A0A9J6ALD6"/>
<dbReference type="PANTHER" id="PTHR48302:SF2">
    <property type="entry name" value="DUF1985 DOMAIN-CONTAINING PROTEIN"/>
    <property type="match status" value="1"/>
</dbReference>
<feature type="domain" description="Ubiquitin-like protease family profile" evidence="5">
    <location>
        <begin position="465"/>
        <end position="664"/>
    </location>
</feature>
<dbReference type="PROSITE" id="PS50600">
    <property type="entry name" value="ULP_PROTEASE"/>
    <property type="match status" value="1"/>
</dbReference>
<reference evidence="6 7" key="1">
    <citation type="submission" date="2020-09" db="EMBL/GenBank/DDBJ databases">
        <title>De no assembly of potato wild relative species, Solanum commersonii.</title>
        <authorList>
            <person name="Cho K."/>
        </authorList>
    </citation>
    <scope>NUCLEOTIDE SEQUENCE [LARGE SCALE GENOMIC DNA]</scope>
    <source>
        <strain evidence="6">LZ3.2</strain>
        <tissue evidence="6">Leaf</tissue>
    </source>
</reference>
<evidence type="ECO:0000313" key="7">
    <source>
        <dbReference type="Proteomes" id="UP000824120"/>
    </source>
</evidence>
<evidence type="ECO:0000256" key="2">
    <source>
        <dbReference type="ARBA" id="ARBA00022670"/>
    </source>
</evidence>
<name>A0A9J6ALD6_SOLCO</name>
<keyword evidence="2" id="KW-0645">Protease</keyword>